<dbReference type="KEGG" id="amuc:Pan181_20400"/>
<protein>
    <submittedName>
        <fullName evidence="1">Uncharacterized protein</fullName>
    </submittedName>
</protein>
<dbReference type="Proteomes" id="UP000315750">
    <property type="component" value="Chromosome"/>
</dbReference>
<dbReference type="RefSeq" id="WP_145246644.1">
    <property type="nucleotide sequence ID" value="NZ_CP036278.1"/>
</dbReference>
<organism evidence="1 2">
    <name type="scientific">Aeoliella mucimassa</name>
    <dbReference type="NCBI Taxonomy" id="2527972"/>
    <lineage>
        <taxon>Bacteria</taxon>
        <taxon>Pseudomonadati</taxon>
        <taxon>Planctomycetota</taxon>
        <taxon>Planctomycetia</taxon>
        <taxon>Pirellulales</taxon>
        <taxon>Lacipirellulaceae</taxon>
        <taxon>Aeoliella</taxon>
    </lineage>
</organism>
<name>A0A518AM90_9BACT</name>
<reference evidence="1 2" key="1">
    <citation type="submission" date="2019-02" db="EMBL/GenBank/DDBJ databases">
        <title>Deep-cultivation of Planctomycetes and their phenomic and genomic characterization uncovers novel biology.</title>
        <authorList>
            <person name="Wiegand S."/>
            <person name="Jogler M."/>
            <person name="Boedeker C."/>
            <person name="Pinto D."/>
            <person name="Vollmers J."/>
            <person name="Rivas-Marin E."/>
            <person name="Kohn T."/>
            <person name="Peeters S.H."/>
            <person name="Heuer A."/>
            <person name="Rast P."/>
            <person name="Oberbeckmann S."/>
            <person name="Bunk B."/>
            <person name="Jeske O."/>
            <person name="Meyerdierks A."/>
            <person name="Storesund J.E."/>
            <person name="Kallscheuer N."/>
            <person name="Luecker S."/>
            <person name="Lage O.M."/>
            <person name="Pohl T."/>
            <person name="Merkel B.J."/>
            <person name="Hornburger P."/>
            <person name="Mueller R.-W."/>
            <person name="Bruemmer F."/>
            <person name="Labrenz M."/>
            <person name="Spormann A.M."/>
            <person name="Op den Camp H."/>
            <person name="Overmann J."/>
            <person name="Amann R."/>
            <person name="Jetten M.S.M."/>
            <person name="Mascher T."/>
            <person name="Medema M.H."/>
            <person name="Devos D.P."/>
            <person name="Kaster A.-K."/>
            <person name="Ovreas L."/>
            <person name="Rohde M."/>
            <person name="Galperin M.Y."/>
            <person name="Jogler C."/>
        </authorList>
    </citation>
    <scope>NUCLEOTIDE SEQUENCE [LARGE SCALE GENOMIC DNA]</scope>
    <source>
        <strain evidence="1 2">Pan181</strain>
    </source>
</reference>
<accession>A0A518AM90</accession>
<dbReference type="AlphaFoldDB" id="A0A518AM90"/>
<keyword evidence="2" id="KW-1185">Reference proteome</keyword>
<sequence>MGSDPSAFAPALLAISSLASEDLQLDEEFKSKLTSEFDGDIHIEVSEDGDHQKSAKISIDGPGEHAFDELMKKLTKRSYQTGLLYQNSLISLVSSAEWFLSQLLHLFFEKYPDAAQVSDKQLPLKELQTIGSVDEARSYLIDLRIEGVLRGSFSDWTSFLKDTLKLSMGYLSDFEDNLIEACQRRHLLVHNGGIMNKIYQNKVPESVMSKVPVGMPIQILQGYLDQAIDKFERFLLLVAFELWKKIAPDDVERAGVILELSYDHLCAERWQIAENLSYFLAGDMKQPEIARLTARINYWQALKWQGKFEDKRREVEDEDFSAKEEKYTLAQAALLDDEDRFFQILPGILESNKLTYEDLNEWPLFRSMRDTDTFRNIYAAAPEVNAIDPQ</sequence>
<dbReference type="OrthoDB" id="7061055at2"/>
<evidence type="ECO:0000313" key="1">
    <source>
        <dbReference type="EMBL" id="QDU55843.1"/>
    </source>
</evidence>
<dbReference type="EMBL" id="CP036278">
    <property type="protein sequence ID" value="QDU55843.1"/>
    <property type="molecule type" value="Genomic_DNA"/>
</dbReference>
<proteinExistence type="predicted"/>
<gene>
    <name evidence="1" type="ORF">Pan181_20400</name>
</gene>
<evidence type="ECO:0000313" key="2">
    <source>
        <dbReference type="Proteomes" id="UP000315750"/>
    </source>
</evidence>